<keyword evidence="2" id="KW-1185">Reference proteome</keyword>
<dbReference type="Proteomes" id="UP000636709">
    <property type="component" value="Unassembled WGS sequence"/>
</dbReference>
<sequence length="78" mass="9044">MVVEDTSRPKSKRTGACSLLKPLNSEYGKDQNHLHPMQDLQLVPVDKTLLLHEAHTRSYSAEVCVDRLKKNIYYLKEY</sequence>
<accession>A0A835DZE7</accession>
<evidence type="ECO:0000313" key="2">
    <source>
        <dbReference type="Proteomes" id="UP000636709"/>
    </source>
</evidence>
<gene>
    <name evidence="1" type="ORF">HU200_063636</name>
</gene>
<dbReference type="GO" id="GO:0042301">
    <property type="term" value="F:phosphate ion binding"/>
    <property type="evidence" value="ECO:0007669"/>
    <property type="project" value="InterPro"/>
</dbReference>
<dbReference type="GO" id="GO:0009523">
    <property type="term" value="C:photosystem II"/>
    <property type="evidence" value="ECO:0007669"/>
    <property type="project" value="InterPro"/>
</dbReference>
<dbReference type="AlphaFoldDB" id="A0A835DZE7"/>
<proteinExistence type="predicted"/>
<reference evidence="1" key="1">
    <citation type="submission" date="2020-07" db="EMBL/GenBank/DDBJ databases">
        <title>Genome sequence and genetic diversity analysis of an under-domesticated orphan crop, white fonio (Digitaria exilis).</title>
        <authorList>
            <person name="Bennetzen J.L."/>
            <person name="Chen S."/>
            <person name="Ma X."/>
            <person name="Wang X."/>
            <person name="Yssel A.E.J."/>
            <person name="Chaluvadi S.R."/>
            <person name="Johnson M."/>
            <person name="Gangashetty P."/>
            <person name="Hamidou F."/>
            <person name="Sanogo M.D."/>
            <person name="Zwaenepoel A."/>
            <person name="Wallace J."/>
            <person name="Van De Peer Y."/>
            <person name="Van Deynze A."/>
        </authorList>
    </citation>
    <scope>NUCLEOTIDE SEQUENCE</scope>
    <source>
        <tissue evidence="1">Leaves</tissue>
    </source>
</reference>
<name>A0A835DZE7_9POAL</name>
<dbReference type="Gene3D" id="1.20.5.880">
    <property type="entry name" value="Photosystem II reaction center protein H"/>
    <property type="match status" value="1"/>
</dbReference>
<evidence type="ECO:0000313" key="1">
    <source>
        <dbReference type="EMBL" id="KAF8651032.1"/>
    </source>
</evidence>
<dbReference type="GO" id="GO:0050821">
    <property type="term" value="P:protein stabilization"/>
    <property type="evidence" value="ECO:0007669"/>
    <property type="project" value="InterPro"/>
</dbReference>
<dbReference type="EMBL" id="JACEFO010002694">
    <property type="protein sequence ID" value="KAF8651032.1"/>
    <property type="molecule type" value="Genomic_DNA"/>
</dbReference>
<dbReference type="GO" id="GO:0015979">
    <property type="term" value="P:photosynthesis"/>
    <property type="evidence" value="ECO:0007669"/>
    <property type="project" value="InterPro"/>
</dbReference>
<protein>
    <submittedName>
        <fullName evidence="1">Uncharacterized protein</fullName>
    </submittedName>
</protein>
<comment type="caution">
    <text evidence="1">The sequence shown here is derived from an EMBL/GenBank/DDBJ whole genome shotgun (WGS) entry which is preliminary data.</text>
</comment>
<dbReference type="InterPro" id="IPR036863">
    <property type="entry name" value="PSII_PsbH_sf"/>
</dbReference>
<organism evidence="1 2">
    <name type="scientific">Digitaria exilis</name>
    <dbReference type="NCBI Taxonomy" id="1010633"/>
    <lineage>
        <taxon>Eukaryota</taxon>
        <taxon>Viridiplantae</taxon>
        <taxon>Streptophyta</taxon>
        <taxon>Embryophyta</taxon>
        <taxon>Tracheophyta</taxon>
        <taxon>Spermatophyta</taxon>
        <taxon>Magnoliopsida</taxon>
        <taxon>Liliopsida</taxon>
        <taxon>Poales</taxon>
        <taxon>Poaceae</taxon>
        <taxon>PACMAD clade</taxon>
        <taxon>Panicoideae</taxon>
        <taxon>Panicodae</taxon>
        <taxon>Paniceae</taxon>
        <taxon>Anthephorinae</taxon>
        <taxon>Digitaria</taxon>
    </lineage>
</organism>